<accession>A0A6B0UZD8</accession>
<reference evidence="2" key="1">
    <citation type="submission" date="2019-12" db="EMBL/GenBank/DDBJ databases">
        <title>An insight into the sialome of adult female Ixodes ricinus ticks feeding for 6 days.</title>
        <authorList>
            <person name="Perner J."/>
            <person name="Ribeiro J.M.C."/>
        </authorList>
    </citation>
    <scope>NUCLEOTIDE SEQUENCE</scope>
    <source>
        <strain evidence="2">Semi-engorged</strain>
        <tissue evidence="2">Salivary glands</tissue>
    </source>
</reference>
<name>A0A6B0UZD8_IXORI</name>
<organism evidence="2">
    <name type="scientific">Ixodes ricinus</name>
    <name type="common">Common tick</name>
    <name type="synonym">Acarus ricinus</name>
    <dbReference type="NCBI Taxonomy" id="34613"/>
    <lineage>
        <taxon>Eukaryota</taxon>
        <taxon>Metazoa</taxon>
        <taxon>Ecdysozoa</taxon>
        <taxon>Arthropoda</taxon>
        <taxon>Chelicerata</taxon>
        <taxon>Arachnida</taxon>
        <taxon>Acari</taxon>
        <taxon>Parasitiformes</taxon>
        <taxon>Ixodida</taxon>
        <taxon>Ixodoidea</taxon>
        <taxon>Ixodidae</taxon>
        <taxon>Ixodinae</taxon>
        <taxon>Ixodes</taxon>
    </lineage>
</organism>
<dbReference type="EMBL" id="GIFC01013197">
    <property type="protein sequence ID" value="MXU95280.1"/>
    <property type="molecule type" value="Transcribed_RNA"/>
</dbReference>
<feature type="compositionally biased region" description="Low complexity" evidence="1">
    <location>
        <begin position="44"/>
        <end position="59"/>
    </location>
</feature>
<sequence>MRLRARSRVRLMWLADLGGGLAGMPRFRALERRGTRSTAPGELSAGRPPGEEPSSSPASVLRSPRSHPTRGNLEPLLCLGVREMLSPSETLSLADRARCCRGNDGVVCPGRGLGHAETSSFSSRMLWALGTFLTPLLRKKDFRLLFSTAVSSMMNTFDENRGSLISSCSRDFVCLTILVPGT</sequence>
<proteinExistence type="predicted"/>
<protein>
    <submittedName>
        <fullName evidence="2">Uncharacterized protein</fullName>
    </submittedName>
</protein>
<evidence type="ECO:0000256" key="1">
    <source>
        <dbReference type="SAM" id="MobiDB-lite"/>
    </source>
</evidence>
<feature type="region of interest" description="Disordered" evidence="1">
    <location>
        <begin position="32"/>
        <end position="68"/>
    </location>
</feature>
<evidence type="ECO:0000313" key="2">
    <source>
        <dbReference type="EMBL" id="MXU95280.1"/>
    </source>
</evidence>
<dbReference type="AlphaFoldDB" id="A0A6B0UZD8"/>